<keyword evidence="3" id="KW-0963">Cytoplasm</keyword>
<dbReference type="PANTHER" id="PTHR13339">
    <property type="entry name" value="COP9 SIGNALOSOME COMPLEX SUBUNIT 8"/>
    <property type="match status" value="1"/>
</dbReference>
<dbReference type="GO" id="GO:0010387">
    <property type="term" value="P:COP9 signalosome assembly"/>
    <property type="evidence" value="ECO:0007669"/>
    <property type="project" value="InterPro"/>
</dbReference>
<organism evidence="7 8">
    <name type="scientific">Trapa natans</name>
    <name type="common">Water chestnut</name>
    <dbReference type="NCBI Taxonomy" id="22666"/>
    <lineage>
        <taxon>Eukaryota</taxon>
        <taxon>Viridiplantae</taxon>
        <taxon>Streptophyta</taxon>
        <taxon>Embryophyta</taxon>
        <taxon>Tracheophyta</taxon>
        <taxon>Spermatophyta</taxon>
        <taxon>Magnoliopsida</taxon>
        <taxon>eudicotyledons</taxon>
        <taxon>Gunneridae</taxon>
        <taxon>Pentapetalae</taxon>
        <taxon>rosids</taxon>
        <taxon>malvids</taxon>
        <taxon>Myrtales</taxon>
        <taxon>Lythraceae</taxon>
        <taxon>Trapa</taxon>
    </lineage>
</organism>
<evidence type="ECO:0000256" key="3">
    <source>
        <dbReference type="ARBA" id="ARBA00022490"/>
    </source>
</evidence>
<dbReference type="GO" id="GO:0008180">
    <property type="term" value="C:COP9 signalosome"/>
    <property type="evidence" value="ECO:0007669"/>
    <property type="project" value="UniProtKB-KW"/>
</dbReference>
<comment type="caution">
    <text evidence="7">The sequence shown here is derived from an EMBL/GenBank/DDBJ whole genome shotgun (WGS) entry which is preliminary data.</text>
</comment>
<proteinExistence type="predicted"/>
<gene>
    <name evidence="7" type="ORF">SAY86_011970</name>
</gene>
<dbReference type="Pfam" id="PF10075">
    <property type="entry name" value="CSN8_PSD8_EIF3K"/>
    <property type="match status" value="1"/>
</dbReference>
<evidence type="ECO:0000256" key="1">
    <source>
        <dbReference type="ARBA" id="ARBA00004123"/>
    </source>
</evidence>
<comment type="subcellular location">
    <subcellularLocation>
        <location evidence="2">Cytoplasm</location>
    </subcellularLocation>
    <subcellularLocation>
        <location evidence="1">Nucleus</location>
    </subcellularLocation>
</comment>
<evidence type="ECO:0000256" key="4">
    <source>
        <dbReference type="ARBA" id="ARBA00022790"/>
    </source>
</evidence>
<evidence type="ECO:0000256" key="5">
    <source>
        <dbReference type="ARBA" id="ARBA00023242"/>
    </source>
</evidence>
<dbReference type="Proteomes" id="UP001346149">
    <property type="component" value="Unassembled WGS sequence"/>
</dbReference>
<dbReference type="InterPro" id="IPR033205">
    <property type="entry name" value="COP9_CSN8"/>
</dbReference>
<keyword evidence="4" id="KW-0736">Signalosome</keyword>
<evidence type="ECO:0000259" key="6">
    <source>
        <dbReference type="Pfam" id="PF10075"/>
    </source>
</evidence>
<dbReference type="PANTHER" id="PTHR13339:SF0">
    <property type="entry name" value="COP9 SIGNALOSOME COMPLEX SUBUNIT 8"/>
    <property type="match status" value="1"/>
</dbReference>
<dbReference type="GO" id="GO:0000338">
    <property type="term" value="P:protein deneddylation"/>
    <property type="evidence" value="ECO:0007669"/>
    <property type="project" value="InterPro"/>
</dbReference>
<accession>A0AAN7LW01</accession>
<name>A0AAN7LW01_TRANT</name>
<keyword evidence="5" id="KW-0539">Nucleus</keyword>
<dbReference type="InterPro" id="IPR033464">
    <property type="entry name" value="CSN8_PSD8_EIF3K"/>
</dbReference>
<evidence type="ECO:0000313" key="8">
    <source>
        <dbReference type="Proteomes" id="UP001346149"/>
    </source>
</evidence>
<evidence type="ECO:0000313" key="7">
    <source>
        <dbReference type="EMBL" id="KAK4793976.1"/>
    </source>
</evidence>
<keyword evidence="8" id="KW-1185">Reference proteome</keyword>
<protein>
    <recommendedName>
        <fullName evidence="6">CSN8/PSMD8/EIF3K domain-containing protein</fullName>
    </recommendedName>
</protein>
<dbReference type="AlphaFoldDB" id="A0AAN7LW01"/>
<sequence length="175" mass="20250">MFGLRERLRDAVTSRSYTRIAYRFRRVEGRCHLSVLHKDRGCLRLSHAPGATLLGFCYRNGARFLWKTIPAAIKERQPETVAAWKIGQKLWTRDYAGVHEALRSLDWSREARDLVNSLSNVMQQGWLMDHITGMFTVKKLTVSKEQKVNFDNLQPLSTYSTWSTSTPLHLRGLSR</sequence>
<feature type="domain" description="CSN8/PSMD8/EIF3K" evidence="6">
    <location>
        <begin position="62"/>
        <end position="124"/>
    </location>
</feature>
<reference evidence="7 8" key="1">
    <citation type="journal article" date="2023" name="Hortic Res">
        <title>Pangenome of water caltrop reveals structural variations and asymmetric subgenome divergence after allopolyploidization.</title>
        <authorList>
            <person name="Zhang X."/>
            <person name="Chen Y."/>
            <person name="Wang L."/>
            <person name="Yuan Y."/>
            <person name="Fang M."/>
            <person name="Shi L."/>
            <person name="Lu R."/>
            <person name="Comes H.P."/>
            <person name="Ma Y."/>
            <person name="Chen Y."/>
            <person name="Huang G."/>
            <person name="Zhou Y."/>
            <person name="Zheng Z."/>
            <person name="Qiu Y."/>
        </authorList>
    </citation>
    <scope>NUCLEOTIDE SEQUENCE [LARGE SCALE GENOMIC DNA]</scope>
    <source>
        <strain evidence="7">F231</strain>
    </source>
</reference>
<dbReference type="GO" id="GO:0005737">
    <property type="term" value="C:cytoplasm"/>
    <property type="evidence" value="ECO:0007669"/>
    <property type="project" value="UniProtKB-SubCell"/>
</dbReference>
<dbReference type="EMBL" id="JAXQNO010000007">
    <property type="protein sequence ID" value="KAK4793976.1"/>
    <property type="molecule type" value="Genomic_DNA"/>
</dbReference>
<evidence type="ECO:0000256" key="2">
    <source>
        <dbReference type="ARBA" id="ARBA00004496"/>
    </source>
</evidence>